<evidence type="ECO:0000313" key="1">
    <source>
        <dbReference type="EMBL" id="KAH9715814.1"/>
    </source>
</evidence>
<dbReference type="Proteomes" id="UP000829398">
    <property type="component" value="Chromosome 7"/>
</dbReference>
<evidence type="ECO:0000313" key="2">
    <source>
        <dbReference type="Proteomes" id="UP000829398"/>
    </source>
</evidence>
<comment type="caution">
    <text evidence="1">The sequence shown here is derived from an EMBL/GenBank/DDBJ whole genome shotgun (WGS) entry which is preliminary data.</text>
</comment>
<protein>
    <submittedName>
        <fullName evidence="1">WRKY transcription factor 40</fullName>
    </submittedName>
</protein>
<proteinExistence type="predicted"/>
<name>A0ACB8JDL6_CITSI</name>
<organism evidence="1 2">
    <name type="scientific">Citrus sinensis</name>
    <name type="common">Sweet orange</name>
    <name type="synonym">Citrus aurantium var. sinensis</name>
    <dbReference type="NCBI Taxonomy" id="2711"/>
    <lineage>
        <taxon>Eukaryota</taxon>
        <taxon>Viridiplantae</taxon>
        <taxon>Streptophyta</taxon>
        <taxon>Embryophyta</taxon>
        <taxon>Tracheophyta</taxon>
        <taxon>Spermatophyta</taxon>
        <taxon>Magnoliopsida</taxon>
        <taxon>eudicotyledons</taxon>
        <taxon>Gunneridae</taxon>
        <taxon>Pentapetalae</taxon>
        <taxon>rosids</taxon>
        <taxon>malvids</taxon>
        <taxon>Sapindales</taxon>
        <taxon>Rutaceae</taxon>
        <taxon>Aurantioideae</taxon>
        <taxon>Citrus</taxon>
    </lineage>
</organism>
<dbReference type="EMBL" id="CM039176">
    <property type="protein sequence ID" value="KAH9715814.1"/>
    <property type="molecule type" value="Genomic_DNA"/>
</dbReference>
<accession>A0ACB8JDL6</accession>
<reference evidence="2" key="1">
    <citation type="journal article" date="2023" name="Hortic. Res.">
        <title>A chromosome-level phased genome enabling allele-level studies in sweet orange: a case study on citrus Huanglongbing tolerance.</title>
        <authorList>
            <person name="Wu B."/>
            <person name="Yu Q."/>
            <person name="Deng Z."/>
            <person name="Duan Y."/>
            <person name="Luo F."/>
            <person name="Gmitter F. Jr."/>
        </authorList>
    </citation>
    <scope>NUCLEOTIDE SEQUENCE [LARGE SCALE GENOMIC DNA]</scope>
    <source>
        <strain evidence="2">cv. Valencia</strain>
    </source>
</reference>
<keyword evidence="2" id="KW-1185">Reference proteome</keyword>
<gene>
    <name evidence="1" type="ORF">KPL71_021210</name>
</gene>
<sequence length="292" mass="32575">MDSFSWVDTSLDLNSNPLRLNDEVLAPAKKELQGDFSGFGNKDSVKQESYNALRNQLMDYMSKNPEISKELFDSSSKKRKSESSNNNNNNVALTMGNSESSSTDEESCKKPREEHIKAKISRVHYRTEPSDTTSLVVKDGYQWRKYGQKVTRDNPSPRAYFKCSFAPSCPVKKKVQRSVEDQSVLVATYEGEHNHPLPCQMDAASGSTSRCVTAGSVPCSTGQTITLDLTRSNNKSSNEDKALKPRIDTSPEVRNFLVEQMASSLTKDPNFTTALAAAISGKIFQHNPREKW</sequence>